<keyword evidence="1" id="KW-0472">Membrane</keyword>
<sequence>MFKTQLSSNLIPEKVIIAVVPVITFFSWAALPAIVAALLFVLMLVLVPYSIYTIYMAPLNLSYDESFLFVTSRKTEKIIRLKDIIRIEPSAGYTSLRKRWQISYAENSAEQELFFYPNDTADVSRFKKVARAKNPMIFVAD</sequence>
<gene>
    <name evidence="2" type="ORF">FRZ54_15060</name>
</gene>
<keyword evidence="1" id="KW-0812">Transmembrane</keyword>
<evidence type="ECO:0000256" key="1">
    <source>
        <dbReference type="SAM" id="Phobius"/>
    </source>
</evidence>
<dbReference type="EMBL" id="CP042436">
    <property type="protein sequence ID" value="QEC63837.1"/>
    <property type="molecule type" value="Genomic_DNA"/>
</dbReference>
<evidence type="ECO:0008006" key="4">
    <source>
        <dbReference type="Google" id="ProtNLM"/>
    </source>
</evidence>
<protein>
    <recommendedName>
        <fullName evidence="4">PH domain-containing protein</fullName>
    </recommendedName>
</protein>
<keyword evidence="3" id="KW-1185">Reference proteome</keyword>
<evidence type="ECO:0000313" key="2">
    <source>
        <dbReference type="EMBL" id="QEC63837.1"/>
    </source>
</evidence>
<keyword evidence="1" id="KW-1133">Transmembrane helix</keyword>
<proteinExistence type="predicted"/>
<evidence type="ECO:0000313" key="3">
    <source>
        <dbReference type="Proteomes" id="UP000321479"/>
    </source>
</evidence>
<organism evidence="2 3">
    <name type="scientific">Mucilaginibacter ginsenosidivorans</name>
    <dbReference type="NCBI Taxonomy" id="398053"/>
    <lineage>
        <taxon>Bacteria</taxon>
        <taxon>Pseudomonadati</taxon>
        <taxon>Bacteroidota</taxon>
        <taxon>Sphingobacteriia</taxon>
        <taxon>Sphingobacteriales</taxon>
        <taxon>Sphingobacteriaceae</taxon>
        <taxon>Mucilaginibacter</taxon>
    </lineage>
</organism>
<dbReference type="KEGG" id="mgin:FRZ54_15060"/>
<dbReference type="AlphaFoldDB" id="A0A5B8UXF7"/>
<dbReference type="Proteomes" id="UP000321479">
    <property type="component" value="Chromosome"/>
</dbReference>
<reference evidence="2 3" key="1">
    <citation type="journal article" date="2017" name="Curr. Microbiol.">
        <title>Mucilaginibacter ginsenosidivorans sp. nov., Isolated from Soil of Ginseng Field.</title>
        <authorList>
            <person name="Kim M.M."/>
            <person name="Siddiqi M.Z."/>
            <person name="Im W.T."/>
        </authorList>
    </citation>
    <scope>NUCLEOTIDE SEQUENCE [LARGE SCALE GENOMIC DNA]</scope>
    <source>
        <strain evidence="2 3">Gsoil 3017</strain>
    </source>
</reference>
<feature type="transmembrane region" description="Helical" evidence="1">
    <location>
        <begin position="15"/>
        <end position="47"/>
    </location>
</feature>
<dbReference type="RefSeq" id="WP_147032411.1">
    <property type="nucleotide sequence ID" value="NZ_CP042436.1"/>
</dbReference>
<name>A0A5B8UXF7_9SPHI</name>
<accession>A0A5B8UXF7</accession>